<protein>
    <recommendedName>
        <fullName evidence="5">RING-CH-type domain-containing protein</fullName>
    </recommendedName>
</protein>
<dbReference type="PANTHER" id="PTHR46214:SF16">
    <property type="entry name" value="OS10G0481450 PROTEIN"/>
    <property type="match status" value="1"/>
</dbReference>
<dbReference type="EMBL" id="JBHFFA010000001">
    <property type="protein sequence ID" value="KAL2653964.1"/>
    <property type="molecule type" value="Genomic_DNA"/>
</dbReference>
<dbReference type="SUPFAM" id="SSF57850">
    <property type="entry name" value="RING/U-box"/>
    <property type="match status" value="1"/>
</dbReference>
<evidence type="ECO:0000313" key="7">
    <source>
        <dbReference type="Proteomes" id="UP001605036"/>
    </source>
</evidence>
<keyword evidence="4" id="KW-0472">Membrane</keyword>
<evidence type="ECO:0000256" key="1">
    <source>
        <dbReference type="ARBA" id="ARBA00022723"/>
    </source>
</evidence>
<dbReference type="AlphaFoldDB" id="A0ABD1ZU56"/>
<keyword evidence="4" id="KW-0812">Transmembrane</keyword>
<dbReference type="Pfam" id="PF12906">
    <property type="entry name" value="RINGv"/>
    <property type="match status" value="1"/>
</dbReference>
<dbReference type="InterPro" id="IPR013083">
    <property type="entry name" value="Znf_RING/FYVE/PHD"/>
</dbReference>
<accession>A0ABD1ZU56</accession>
<dbReference type="SMART" id="SM00744">
    <property type="entry name" value="RINGv"/>
    <property type="match status" value="1"/>
</dbReference>
<comment type="caution">
    <text evidence="6">The sequence shown here is derived from an EMBL/GenBank/DDBJ whole genome shotgun (WGS) entry which is preliminary data.</text>
</comment>
<evidence type="ECO:0000256" key="3">
    <source>
        <dbReference type="ARBA" id="ARBA00022833"/>
    </source>
</evidence>
<dbReference type="Proteomes" id="UP001605036">
    <property type="component" value="Unassembled WGS sequence"/>
</dbReference>
<evidence type="ECO:0000256" key="2">
    <source>
        <dbReference type="ARBA" id="ARBA00022771"/>
    </source>
</evidence>
<keyword evidence="4" id="KW-1133">Transmembrane helix</keyword>
<dbReference type="Gene3D" id="3.30.40.10">
    <property type="entry name" value="Zinc/RING finger domain, C3HC4 (zinc finger)"/>
    <property type="match status" value="1"/>
</dbReference>
<name>A0ABD1ZU56_9MARC</name>
<dbReference type="PANTHER" id="PTHR46214">
    <property type="entry name" value="ZINC FINGER, RING-CH-TYPE"/>
    <property type="match status" value="1"/>
</dbReference>
<gene>
    <name evidence="6" type="ORF">R1flu_022092</name>
</gene>
<feature type="transmembrane region" description="Helical" evidence="4">
    <location>
        <begin position="196"/>
        <end position="217"/>
    </location>
</feature>
<dbReference type="InterPro" id="IPR011016">
    <property type="entry name" value="Znf_RING-CH"/>
</dbReference>
<feature type="transmembrane region" description="Helical" evidence="4">
    <location>
        <begin position="223"/>
        <end position="244"/>
    </location>
</feature>
<proteinExistence type="predicted"/>
<keyword evidence="7" id="KW-1185">Reference proteome</keyword>
<evidence type="ECO:0000313" key="6">
    <source>
        <dbReference type="EMBL" id="KAL2653964.1"/>
    </source>
</evidence>
<keyword evidence="1" id="KW-0479">Metal-binding</keyword>
<reference evidence="6 7" key="1">
    <citation type="submission" date="2024-09" db="EMBL/GenBank/DDBJ databases">
        <title>Chromosome-scale assembly of Riccia fluitans.</title>
        <authorList>
            <person name="Paukszto L."/>
            <person name="Sawicki J."/>
            <person name="Karawczyk K."/>
            <person name="Piernik-Szablinska J."/>
            <person name="Szczecinska M."/>
            <person name="Mazdziarz M."/>
        </authorList>
    </citation>
    <scope>NUCLEOTIDE SEQUENCE [LARGE SCALE GENOMIC DNA]</scope>
    <source>
        <strain evidence="6">Rf_01</strain>
        <tissue evidence="6">Aerial parts of the thallus</tissue>
    </source>
</reference>
<keyword evidence="2" id="KW-0863">Zinc-finger</keyword>
<dbReference type="PROSITE" id="PS51292">
    <property type="entry name" value="ZF_RING_CH"/>
    <property type="match status" value="1"/>
</dbReference>
<keyword evidence="3" id="KW-0862">Zinc</keyword>
<feature type="domain" description="RING-CH-type" evidence="5">
    <location>
        <begin position="85"/>
        <end position="145"/>
    </location>
</feature>
<evidence type="ECO:0000256" key="4">
    <source>
        <dbReference type="SAM" id="Phobius"/>
    </source>
</evidence>
<evidence type="ECO:0000259" key="5">
    <source>
        <dbReference type="PROSITE" id="PS51292"/>
    </source>
</evidence>
<sequence length="280" mass="31406">MAIPEFIAIGLELSRSIPDQATARIYTVTDQVNEGSAEEVLKSHSDCDSHDHVIDVVAVEDEVEQLDRYSYKTGTTSSCGSTLSDDNSVGYFCRICQQRSEEVVMELGCLCRGDLAAAHLMCIERWFRCRSTNKCEICQQVAINVPTNVLSRSPQRQQDFWIWRAGASGRSERPIPRNGERFIPWQEAAHFHVRPFSIALLILTVLLFFDGLIFIMLRGTPLPVKFSVGALLVSGFIATVRLVFLEIRRRLHVQHVQNLRMMPVEAQVAQSTPDPGVNGS</sequence>
<dbReference type="GO" id="GO:0008270">
    <property type="term" value="F:zinc ion binding"/>
    <property type="evidence" value="ECO:0007669"/>
    <property type="project" value="UniProtKB-KW"/>
</dbReference>
<organism evidence="6 7">
    <name type="scientific">Riccia fluitans</name>
    <dbReference type="NCBI Taxonomy" id="41844"/>
    <lineage>
        <taxon>Eukaryota</taxon>
        <taxon>Viridiplantae</taxon>
        <taxon>Streptophyta</taxon>
        <taxon>Embryophyta</taxon>
        <taxon>Marchantiophyta</taxon>
        <taxon>Marchantiopsida</taxon>
        <taxon>Marchantiidae</taxon>
        <taxon>Marchantiales</taxon>
        <taxon>Ricciaceae</taxon>
        <taxon>Riccia</taxon>
    </lineage>
</organism>